<evidence type="ECO:0000256" key="6">
    <source>
        <dbReference type="SAM" id="MobiDB-lite"/>
    </source>
</evidence>
<dbReference type="Gene3D" id="3.90.550.10">
    <property type="entry name" value="Spore Coat Polysaccharide Biosynthesis Protein SpsA, Chain A"/>
    <property type="match status" value="1"/>
</dbReference>
<dbReference type="InterPro" id="IPR029044">
    <property type="entry name" value="Nucleotide-diphossugar_trans"/>
</dbReference>
<proteinExistence type="predicted"/>
<feature type="transmembrane region" description="Helical" evidence="7">
    <location>
        <begin position="338"/>
        <end position="358"/>
    </location>
</feature>
<gene>
    <name evidence="10" type="ORF">KDA27_02270</name>
</gene>
<reference evidence="10" key="1">
    <citation type="submission" date="2020-04" db="EMBL/GenBank/DDBJ databases">
        <authorList>
            <person name="Zhang T."/>
        </authorList>
    </citation>
    <scope>NUCLEOTIDE SEQUENCE</scope>
    <source>
        <strain evidence="10">HKST-UBA02</strain>
    </source>
</reference>
<feature type="transmembrane region" description="Helical" evidence="7">
    <location>
        <begin position="364"/>
        <end position="381"/>
    </location>
</feature>
<feature type="chain" id="PRO_5037031383" evidence="8">
    <location>
        <begin position="24"/>
        <end position="410"/>
    </location>
</feature>
<evidence type="ECO:0000256" key="7">
    <source>
        <dbReference type="SAM" id="Phobius"/>
    </source>
</evidence>
<evidence type="ECO:0000313" key="10">
    <source>
        <dbReference type="EMBL" id="MCA9754600.1"/>
    </source>
</evidence>
<comment type="subcellular location">
    <subcellularLocation>
        <location evidence="1">Cell membrane</location>
    </subcellularLocation>
</comment>
<name>A0A956N8E2_UNCEI</name>
<evidence type="ECO:0000256" key="2">
    <source>
        <dbReference type="ARBA" id="ARBA00022475"/>
    </source>
</evidence>
<evidence type="ECO:0000256" key="5">
    <source>
        <dbReference type="ARBA" id="ARBA00023136"/>
    </source>
</evidence>
<dbReference type="AlphaFoldDB" id="A0A956N8E2"/>
<feature type="domain" description="Glycosyltransferase 2-like" evidence="9">
    <location>
        <begin position="69"/>
        <end position="184"/>
    </location>
</feature>
<dbReference type="Proteomes" id="UP000739538">
    <property type="component" value="Unassembled WGS sequence"/>
</dbReference>
<dbReference type="EMBL" id="JAGQHS010000006">
    <property type="protein sequence ID" value="MCA9754600.1"/>
    <property type="molecule type" value="Genomic_DNA"/>
</dbReference>
<reference evidence="10" key="2">
    <citation type="journal article" date="2021" name="Microbiome">
        <title>Successional dynamics and alternative stable states in a saline activated sludge microbial community over 9 years.</title>
        <authorList>
            <person name="Wang Y."/>
            <person name="Ye J."/>
            <person name="Ju F."/>
            <person name="Liu L."/>
            <person name="Boyd J.A."/>
            <person name="Deng Y."/>
            <person name="Parks D.H."/>
            <person name="Jiang X."/>
            <person name="Yin X."/>
            <person name="Woodcroft B.J."/>
            <person name="Tyson G.W."/>
            <person name="Hugenholtz P."/>
            <person name="Polz M.F."/>
            <person name="Zhang T."/>
        </authorList>
    </citation>
    <scope>NUCLEOTIDE SEQUENCE</scope>
    <source>
        <strain evidence="10">HKST-UBA02</strain>
    </source>
</reference>
<protein>
    <submittedName>
        <fullName evidence="10">Glycosyltransferase</fullName>
        <ecNumber evidence="10">2.4.-.-</ecNumber>
    </submittedName>
</protein>
<evidence type="ECO:0000256" key="4">
    <source>
        <dbReference type="ARBA" id="ARBA00022679"/>
    </source>
</evidence>
<feature type="region of interest" description="Disordered" evidence="6">
    <location>
        <begin position="36"/>
        <end position="62"/>
    </location>
</feature>
<sequence>MLTVVGWCLLAAWIASQTGVVSAVVRSQNLRNAGGRNAGHWNAGGRNAGHRNGAARLEPDSSRRAPKISVLVPARNEAPEIGAALESLIAQRNVPFEAIVIDDRSEDGTGEVARQKAAGDPRVRFIRIDSLPPDWLGKTHALARGVEDASGEWLLFTDADVRFHPDALSVALHWAETHELDHLVLLPSSLATSFGEHLLMVYFEYLFFNATGFGWVRLPWLTSAYVGIGAFNLVRRSAYEAIGGHESLRLQVVDDVQLGKRIKAYGFRQDALHGRRYVSVYWQRGIEGIVGGLEKNAFAVTGYSVLRTAFGALAQLGVSVVPLAMTIYFIVQGRLASALPWGVWSVFTVALLGAVAWANGYRPVVALFHPVAAVLFSHTLFRSMFAAHRRGGVVWRDSHYPLDQLRDEHF</sequence>
<dbReference type="PANTHER" id="PTHR43646:SF2">
    <property type="entry name" value="GLYCOSYLTRANSFERASE 2-LIKE DOMAIN-CONTAINING PROTEIN"/>
    <property type="match status" value="1"/>
</dbReference>
<keyword evidence="7" id="KW-1133">Transmembrane helix</keyword>
<evidence type="ECO:0000256" key="1">
    <source>
        <dbReference type="ARBA" id="ARBA00004236"/>
    </source>
</evidence>
<dbReference type="SUPFAM" id="SSF53448">
    <property type="entry name" value="Nucleotide-diphospho-sugar transferases"/>
    <property type="match status" value="1"/>
</dbReference>
<dbReference type="EC" id="2.4.-.-" evidence="10"/>
<keyword evidence="7" id="KW-0812">Transmembrane</keyword>
<keyword evidence="5 7" id="KW-0472">Membrane</keyword>
<dbReference type="PANTHER" id="PTHR43646">
    <property type="entry name" value="GLYCOSYLTRANSFERASE"/>
    <property type="match status" value="1"/>
</dbReference>
<feature type="transmembrane region" description="Helical" evidence="7">
    <location>
        <begin position="309"/>
        <end position="331"/>
    </location>
</feature>
<dbReference type="Pfam" id="PF00535">
    <property type="entry name" value="Glycos_transf_2"/>
    <property type="match status" value="1"/>
</dbReference>
<dbReference type="InterPro" id="IPR001173">
    <property type="entry name" value="Glyco_trans_2-like"/>
</dbReference>
<dbReference type="CDD" id="cd00761">
    <property type="entry name" value="Glyco_tranf_GTA_type"/>
    <property type="match status" value="1"/>
</dbReference>
<keyword evidence="4 10" id="KW-0808">Transferase</keyword>
<dbReference type="GO" id="GO:0005886">
    <property type="term" value="C:plasma membrane"/>
    <property type="evidence" value="ECO:0007669"/>
    <property type="project" value="UniProtKB-SubCell"/>
</dbReference>
<evidence type="ECO:0000313" key="11">
    <source>
        <dbReference type="Proteomes" id="UP000739538"/>
    </source>
</evidence>
<dbReference type="GO" id="GO:0016757">
    <property type="term" value="F:glycosyltransferase activity"/>
    <property type="evidence" value="ECO:0007669"/>
    <property type="project" value="UniProtKB-KW"/>
</dbReference>
<keyword evidence="3 10" id="KW-0328">Glycosyltransferase</keyword>
<organism evidence="10 11">
    <name type="scientific">Eiseniibacteriota bacterium</name>
    <dbReference type="NCBI Taxonomy" id="2212470"/>
    <lineage>
        <taxon>Bacteria</taxon>
        <taxon>Candidatus Eiseniibacteriota</taxon>
    </lineage>
</organism>
<evidence type="ECO:0000259" key="9">
    <source>
        <dbReference type="Pfam" id="PF00535"/>
    </source>
</evidence>
<evidence type="ECO:0000256" key="3">
    <source>
        <dbReference type="ARBA" id="ARBA00022676"/>
    </source>
</evidence>
<keyword evidence="8" id="KW-0732">Signal</keyword>
<comment type="caution">
    <text evidence="10">The sequence shown here is derived from an EMBL/GenBank/DDBJ whole genome shotgun (WGS) entry which is preliminary data.</text>
</comment>
<feature type="signal peptide" evidence="8">
    <location>
        <begin position="1"/>
        <end position="23"/>
    </location>
</feature>
<keyword evidence="2" id="KW-1003">Cell membrane</keyword>
<evidence type="ECO:0000256" key="8">
    <source>
        <dbReference type="SAM" id="SignalP"/>
    </source>
</evidence>
<accession>A0A956N8E2</accession>